<evidence type="ECO:0000313" key="2">
    <source>
        <dbReference type="Proteomes" id="UP000480246"/>
    </source>
</evidence>
<dbReference type="EMBL" id="WEID01000099">
    <property type="protein sequence ID" value="KAB8126893.1"/>
    <property type="molecule type" value="Genomic_DNA"/>
</dbReference>
<comment type="caution">
    <text evidence="1">The sequence shown here is derived from an EMBL/GenBank/DDBJ whole genome shotgun (WGS) entry which is preliminary data.</text>
</comment>
<keyword evidence="2" id="KW-1185">Reference proteome</keyword>
<evidence type="ECO:0000313" key="1">
    <source>
        <dbReference type="EMBL" id="KAB8126893.1"/>
    </source>
</evidence>
<dbReference type="RefSeq" id="WP_153406441.1">
    <property type="nucleotide sequence ID" value="NZ_ML762446.1"/>
</dbReference>
<dbReference type="OrthoDB" id="1955581at2"/>
<sequence length="189" mass="21187">MATLNRNPYIRTNWRDHIVDVENGQTIQEGTRFTAGRANNLEEGIYNAYNWLVIYANDLERMRVELEMVGRSPINNGIFYDALDGDGKALKMVIDTAVAQNAYSAGTTNIELDNVPFNVGEYVTIFDDEQQESIEVTSVGEDTITVSSLANSYKKGAFVSRSNSFIDTNIEELGYGNWSTYTLEINEVV</sequence>
<reference evidence="1 2" key="1">
    <citation type="submission" date="2019-10" db="EMBL/GenBank/DDBJ databases">
        <title>Gracilibacillus sp. nov. isolated from rice seeds.</title>
        <authorList>
            <person name="He S."/>
        </authorList>
    </citation>
    <scope>NUCLEOTIDE SEQUENCE [LARGE SCALE GENOMIC DNA]</scope>
    <source>
        <strain evidence="1 2">TD8</strain>
    </source>
</reference>
<proteinExistence type="predicted"/>
<protein>
    <submittedName>
        <fullName evidence="1">Uncharacterized protein</fullName>
    </submittedName>
</protein>
<accession>A0A7C8GR14</accession>
<organism evidence="1 2">
    <name type="scientific">Gracilibacillus oryzae</name>
    <dbReference type="NCBI Taxonomy" id="1672701"/>
    <lineage>
        <taxon>Bacteria</taxon>
        <taxon>Bacillati</taxon>
        <taxon>Bacillota</taxon>
        <taxon>Bacilli</taxon>
        <taxon>Bacillales</taxon>
        <taxon>Bacillaceae</taxon>
        <taxon>Gracilibacillus</taxon>
    </lineage>
</organism>
<gene>
    <name evidence="1" type="ORF">F9U64_18915</name>
</gene>
<dbReference type="Proteomes" id="UP000480246">
    <property type="component" value="Unassembled WGS sequence"/>
</dbReference>
<dbReference type="AlphaFoldDB" id="A0A7C8GR14"/>
<name>A0A7C8GR14_9BACI</name>